<keyword evidence="3" id="KW-0175">Coiled coil</keyword>
<protein>
    <submittedName>
        <fullName evidence="5">Putative RNA-binding protein EEED8.10</fullName>
    </submittedName>
</protein>
<evidence type="ECO:0000256" key="1">
    <source>
        <dbReference type="ARBA" id="ARBA00022884"/>
    </source>
</evidence>
<dbReference type="InParanoid" id="E2C3W6"/>
<keyword evidence="1 2" id="KW-0694">RNA-binding</keyword>
<dbReference type="Gene3D" id="3.80.10.10">
    <property type="entry name" value="Ribonuclease Inhibitor"/>
    <property type="match status" value="2"/>
</dbReference>
<dbReference type="InterPro" id="IPR000504">
    <property type="entry name" value="RRM_dom"/>
</dbReference>
<dbReference type="PROSITE" id="PS50102">
    <property type="entry name" value="RRM"/>
    <property type="match status" value="1"/>
</dbReference>
<dbReference type="SMART" id="SM00360">
    <property type="entry name" value="RRM"/>
    <property type="match status" value="1"/>
</dbReference>
<sequence>MENNEADEIESTISTLEDRYRQIYREINAYINEDEISSKSIDGVPIRKLFIGNLAERATSKDVQNLFSVYGKVESCYLYRNEKKRNCAFVTFMNVDSASSAWRDGYCKQIRLHNRDLIVMAADLWNQPDMCKHWRVLSLKSWHTVKKLDLSYSTWGQQIRPINTAMLRRVLLRCGKFITHIHLSDVPNDLSINTLPIIAYFCPNLTCIDGSSLPICPMDLHTLTKKCKKITYLSIGSVADISDNDLKNVFKEYEDLSYFEARGNDNIFGTCLSYLPAQMLRTLVIKECHKITDANLSTALARLKNLECLKLLNCCHIGEKIMEAISDHCKSLTDLRICGRAGWLYNMNIQFTNLVNLRRLEITHFFALSNEQLINVALNCPQITHLDISGCDKVTDTGIIAIAGLSKLEYLYINFLTNITNHSLKNLVNLKIFECHSCPLITDHGVCKILVSSPQLQLLDLSQCCNITNATYEVAKRICDSRTNNVILKMFIQGTQIVLTDAVSPFLQTVNFIRPEPFVRMPYTGW</sequence>
<dbReference type="SUPFAM" id="SSF54928">
    <property type="entry name" value="RNA-binding domain, RBD"/>
    <property type="match status" value="1"/>
</dbReference>
<feature type="domain" description="RRM" evidence="4">
    <location>
        <begin position="47"/>
        <end position="124"/>
    </location>
</feature>
<dbReference type="SUPFAM" id="SSF52047">
    <property type="entry name" value="RNI-like"/>
    <property type="match status" value="1"/>
</dbReference>
<dbReference type="SMART" id="SM00367">
    <property type="entry name" value="LRR_CC"/>
    <property type="match status" value="6"/>
</dbReference>
<gene>
    <name evidence="5" type="ORF">EAI_14483</name>
</gene>
<dbReference type="PANTHER" id="PTHR13318:SF95">
    <property type="entry name" value="F-BOX PROTEIN YLR352W"/>
    <property type="match status" value="1"/>
</dbReference>
<evidence type="ECO:0000313" key="5">
    <source>
        <dbReference type="EMBL" id="EFN77352.1"/>
    </source>
</evidence>
<dbReference type="InterPro" id="IPR057207">
    <property type="entry name" value="FBXL15_LRR"/>
</dbReference>
<evidence type="ECO:0000259" key="4">
    <source>
        <dbReference type="PROSITE" id="PS50102"/>
    </source>
</evidence>
<feature type="coiled-coil region" evidence="3">
    <location>
        <begin position="6"/>
        <end position="33"/>
    </location>
</feature>
<dbReference type="GO" id="GO:0031146">
    <property type="term" value="P:SCF-dependent proteasomal ubiquitin-dependent protein catabolic process"/>
    <property type="evidence" value="ECO:0007669"/>
    <property type="project" value="TreeGrafter"/>
</dbReference>
<dbReference type="Proteomes" id="UP000008237">
    <property type="component" value="Unassembled WGS sequence"/>
</dbReference>
<evidence type="ECO:0000313" key="6">
    <source>
        <dbReference type="Proteomes" id="UP000008237"/>
    </source>
</evidence>
<dbReference type="GO" id="GO:0003723">
    <property type="term" value="F:RNA binding"/>
    <property type="evidence" value="ECO:0007669"/>
    <property type="project" value="UniProtKB-UniRule"/>
</dbReference>
<dbReference type="Gene3D" id="3.30.70.330">
    <property type="match status" value="1"/>
</dbReference>
<dbReference type="PANTHER" id="PTHR13318">
    <property type="entry name" value="PARTNER OF PAIRED, ISOFORM B-RELATED"/>
    <property type="match status" value="1"/>
</dbReference>
<dbReference type="EMBL" id="GL452364">
    <property type="protein sequence ID" value="EFN77352.1"/>
    <property type="molecule type" value="Genomic_DNA"/>
</dbReference>
<dbReference type="Pfam" id="PF00076">
    <property type="entry name" value="RRM_1"/>
    <property type="match status" value="1"/>
</dbReference>
<dbReference type="OrthoDB" id="549243at2759"/>
<dbReference type="Pfam" id="PF25372">
    <property type="entry name" value="DUF7885"/>
    <property type="match status" value="1"/>
</dbReference>
<accession>E2C3W6</accession>
<dbReference type="FunCoup" id="E2C3W6">
    <property type="interactions" value="1"/>
</dbReference>
<evidence type="ECO:0000256" key="2">
    <source>
        <dbReference type="PROSITE-ProRule" id="PRU00176"/>
    </source>
</evidence>
<dbReference type="InterPro" id="IPR012677">
    <property type="entry name" value="Nucleotide-bd_a/b_plait_sf"/>
</dbReference>
<dbReference type="InterPro" id="IPR032675">
    <property type="entry name" value="LRR_dom_sf"/>
</dbReference>
<dbReference type="GO" id="GO:0019005">
    <property type="term" value="C:SCF ubiquitin ligase complex"/>
    <property type="evidence" value="ECO:0007669"/>
    <property type="project" value="TreeGrafter"/>
</dbReference>
<dbReference type="InterPro" id="IPR006553">
    <property type="entry name" value="Leu-rich_rpt_Cys-con_subtyp"/>
</dbReference>
<proteinExistence type="predicted"/>
<name>E2C3W6_HARSA</name>
<reference evidence="5 6" key="1">
    <citation type="journal article" date="2010" name="Science">
        <title>Genomic comparison of the ants Camponotus floridanus and Harpegnathos saltator.</title>
        <authorList>
            <person name="Bonasio R."/>
            <person name="Zhang G."/>
            <person name="Ye C."/>
            <person name="Mutti N.S."/>
            <person name="Fang X."/>
            <person name="Qin N."/>
            <person name="Donahue G."/>
            <person name="Yang P."/>
            <person name="Li Q."/>
            <person name="Li C."/>
            <person name="Zhang P."/>
            <person name="Huang Z."/>
            <person name="Berger S.L."/>
            <person name="Reinberg D."/>
            <person name="Wang J."/>
            <person name="Liebig J."/>
        </authorList>
    </citation>
    <scope>NUCLEOTIDE SEQUENCE [LARGE SCALE GENOMIC DNA]</scope>
    <source>
        <strain evidence="5 6">R22 G/1</strain>
    </source>
</reference>
<dbReference type="AlphaFoldDB" id="E2C3W6"/>
<dbReference type="STRING" id="610380.E2C3W6"/>
<dbReference type="CDD" id="cd00590">
    <property type="entry name" value="RRM_SF"/>
    <property type="match status" value="1"/>
</dbReference>
<keyword evidence="6" id="KW-1185">Reference proteome</keyword>
<dbReference type="InterPro" id="IPR035979">
    <property type="entry name" value="RBD_domain_sf"/>
</dbReference>
<dbReference type="OMA" id="VETHTIC"/>
<evidence type="ECO:0000256" key="3">
    <source>
        <dbReference type="SAM" id="Coils"/>
    </source>
</evidence>
<organism evidence="6">
    <name type="scientific">Harpegnathos saltator</name>
    <name type="common">Jerdon's jumping ant</name>
    <dbReference type="NCBI Taxonomy" id="610380"/>
    <lineage>
        <taxon>Eukaryota</taxon>
        <taxon>Metazoa</taxon>
        <taxon>Ecdysozoa</taxon>
        <taxon>Arthropoda</taxon>
        <taxon>Hexapoda</taxon>
        <taxon>Insecta</taxon>
        <taxon>Pterygota</taxon>
        <taxon>Neoptera</taxon>
        <taxon>Endopterygota</taxon>
        <taxon>Hymenoptera</taxon>
        <taxon>Apocrita</taxon>
        <taxon>Aculeata</taxon>
        <taxon>Formicoidea</taxon>
        <taxon>Formicidae</taxon>
        <taxon>Ponerinae</taxon>
        <taxon>Ponerini</taxon>
        <taxon>Harpegnathos</taxon>
    </lineage>
</organism>